<evidence type="ECO:0008006" key="4">
    <source>
        <dbReference type="Google" id="ProtNLM"/>
    </source>
</evidence>
<reference evidence="3" key="1">
    <citation type="journal article" date="2017" name="bioRxiv">
        <title>Comparative analysis of the genomes of Stylophora pistillata and Acropora digitifera provides evidence for extensive differences between species of corals.</title>
        <authorList>
            <person name="Voolstra C.R."/>
            <person name="Li Y."/>
            <person name="Liew Y.J."/>
            <person name="Baumgarten S."/>
            <person name="Zoccola D."/>
            <person name="Flot J.-F."/>
            <person name="Tambutte S."/>
            <person name="Allemand D."/>
            <person name="Aranda M."/>
        </authorList>
    </citation>
    <scope>NUCLEOTIDE SEQUENCE [LARGE SCALE GENOMIC DNA]</scope>
</reference>
<dbReference type="InterPro" id="IPR005312">
    <property type="entry name" value="DUF1759"/>
</dbReference>
<dbReference type="PANTHER" id="PTHR47331:SF1">
    <property type="entry name" value="GAG-LIKE PROTEIN"/>
    <property type="match status" value="1"/>
</dbReference>
<dbReference type="OrthoDB" id="10057020at2759"/>
<dbReference type="Gene3D" id="3.90.1600.10">
    <property type="entry name" value="Palm domain of DNA polymerase"/>
    <property type="match status" value="1"/>
</dbReference>
<feature type="region of interest" description="Disordered" evidence="1">
    <location>
        <begin position="474"/>
        <end position="493"/>
    </location>
</feature>
<protein>
    <recommendedName>
        <fullName evidence="4">DNA-directed DNA polymerase</fullName>
    </recommendedName>
</protein>
<feature type="compositionally biased region" description="Polar residues" evidence="1">
    <location>
        <begin position="562"/>
        <end position="577"/>
    </location>
</feature>
<dbReference type="InterPro" id="IPR023211">
    <property type="entry name" value="DNA_pol_palm_dom_sf"/>
</dbReference>
<evidence type="ECO:0000313" key="3">
    <source>
        <dbReference type="Proteomes" id="UP000225706"/>
    </source>
</evidence>
<feature type="region of interest" description="Disordered" evidence="1">
    <location>
        <begin position="1"/>
        <end position="28"/>
    </location>
</feature>
<dbReference type="SUPFAM" id="SSF56672">
    <property type="entry name" value="DNA/RNA polymerases"/>
    <property type="match status" value="1"/>
</dbReference>
<gene>
    <name evidence="2" type="ORF">AWC38_SpisGene17772</name>
</gene>
<name>A0A2B4RL41_STYPI</name>
<comment type="caution">
    <text evidence="2">The sequence shown here is derived from an EMBL/GenBank/DDBJ whole genome shotgun (WGS) entry which is preliminary data.</text>
</comment>
<feature type="region of interest" description="Disordered" evidence="1">
    <location>
        <begin position="539"/>
        <end position="577"/>
    </location>
</feature>
<proteinExistence type="predicted"/>
<dbReference type="AlphaFoldDB" id="A0A2B4RL41"/>
<dbReference type="EMBL" id="LSMT01000443">
    <property type="protein sequence ID" value="PFX17886.1"/>
    <property type="molecule type" value="Genomic_DNA"/>
</dbReference>
<keyword evidence="3" id="KW-1185">Reference proteome</keyword>
<dbReference type="PANTHER" id="PTHR47331">
    <property type="entry name" value="PHD-TYPE DOMAIN-CONTAINING PROTEIN"/>
    <property type="match status" value="1"/>
</dbReference>
<organism evidence="2 3">
    <name type="scientific">Stylophora pistillata</name>
    <name type="common">Smooth cauliflower coral</name>
    <dbReference type="NCBI Taxonomy" id="50429"/>
    <lineage>
        <taxon>Eukaryota</taxon>
        <taxon>Metazoa</taxon>
        <taxon>Cnidaria</taxon>
        <taxon>Anthozoa</taxon>
        <taxon>Hexacorallia</taxon>
        <taxon>Scleractinia</taxon>
        <taxon>Astrocoeniina</taxon>
        <taxon>Pocilloporidae</taxon>
        <taxon>Stylophora</taxon>
    </lineage>
</organism>
<evidence type="ECO:0000256" key="1">
    <source>
        <dbReference type="SAM" id="MobiDB-lite"/>
    </source>
</evidence>
<sequence length="1062" mass="118930">MLSGIEGRRRRRAHSEEAPESVRKKNSRSGCLSRVTMLYHATEVLLSDPKNVDKVKQKLLEIDEAFSRFEQVHYEYISTPDGDMVVWGSEARYFKEHFRRKMDFVSGIERWIQDVGLNAGAREENEIPVEDSVSTANSSQSSHSSRLSIRQLKANQAIAQLKLYQLKKRQELLRQEEETKLELELLDVQFEIRKTGLQIKLLQDEKLVDLAKLPNVFEDLKPFSEGVIVGAAHAPHQEYSNSRVELNVGSQDLPLRLKSNAQEYKSWSAGPTAPFVHPEATGSVLPGGVMHSVALTMKQGFALPKSIVNNAASESEKLMYLPQYISGAANDIIKCCLVMDPSLGYQRARELLQERFGHPFTIASKYVTRLTEGPPLKPGDRAGLLAFADKLKDCEHTLESIGYLDEINSADNLRGIVQRLPYHLRTKLVEVADEIQQTGQRTNISHIAEFVKVKARVANNPVFGCVVDIARDRSENERRNPKSRSATLTGERDKSFEERLEIMKKAQLCFNCFKYGHIGVGCLAKGACEVPGCKRRHHTLLHPPSPPPAVEGSDRVADKGTQAESGAPFQSGQTKSTSAGEGKVCLRVVLVKVRGHDDASKTIETYALLDGGSDISLCDKKLAVDLGAQGRQKTFDLTTQEKKDSPRVGHELSLVVEPLDGCDRVNVVRLWTVNKLNASGRSIPSEQDLRQWPHLRDIKLPSTSEKEVRLIIGTNVPDAFWVLEEKRGNKGEPYAIRTPLGWTIMGPMHKNVGGECHLNVNFVGSAEPVGEKNDCPMHQLERFWEVENYGVVPQSKLSMSVEDKRALEVMDQSVKLEHGHYQIALPWRNYPPVLPYNRCMAAKRLLAPKGRFMQDVLNKPGKTRAVFDCAAKHKGTSLNDQLLTGPDLTNSIVGVLMRSREEQVALSADIECMLHQVRVVPSKITKNPGRKAVAKLMLNSFWGKFGQQTNKSQTCQITEARDLLEMLDDPLVHVQDIRILSPEIVEVLYQRDASDPVKGMTTNIFIAAFTTALARLKLYESLERVQQQVLYNDTDSVVYRWKPGDAEIPLGDYLGDMTNEMD</sequence>
<feature type="compositionally biased region" description="Basic and acidic residues" evidence="1">
    <location>
        <begin position="14"/>
        <end position="23"/>
    </location>
</feature>
<dbReference type="InterPro" id="IPR043502">
    <property type="entry name" value="DNA/RNA_pol_sf"/>
</dbReference>
<accession>A0A2B4RL41</accession>
<dbReference type="Gene3D" id="1.10.287.690">
    <property type="entry name" value="Helix hairpin bin"/>
    <property type="match status" value="1"/>
</dbReference>
<dbReference type="Proteomes" id="UP000225706">
    <property type="component" value="Unassembled WGS sequence"/>
</dbReference>
<dbReference type="Pfam" id="PF03564">
    <property type="entry name" value="DUF1759"/>
    <property type="match status" value="1"/>
</dbReference>
<evidence type="ECO:0000313" key="2">
    <source>
        <dbReference type="EMBL" id="PFX17886.1"/>
    </source>
</evidence>